<sequence>MSLQIPDSAATPEGTYFDRPADYAEALENALKLLNDLESSTEWEDLPEREDVQLSKITNAEDPSGVPITRGSTIVEGVTPLELTGVIQLPGMRKKWDPRLEDGFPIRRFSQSSFEIYSVMKSPSYFIWARDIAAVQESYWTEPDGKMQLIQVSISDEERLPEDGSYQKSRTRATVELSGWIAEKVEEGTKLTYVVKVLLNGSIPSAVVASLAQETPMCVGRVRDVYYEHGHAPLELTTRNSTLVKSDFKTTAITQVFEDQNGEKTWTGHYASNGPDDLSILYDSKRMYIGGVNASIESKDGNDVSGVHATVDEESSIVKVKVESLEKGKTFEVVITAKE</sequence>
<dbReference type="AlphaFoldDB" id="A0A316VP47"/>
<dbReference type="Pfam" id="PF01852">
    <property type="entry name" value="START"/>
    <property type="match status" value="1"/>
</dbReference>
<dbReference type="EMBL" id="KZ819602">
    <property type="protein sequence ID" value="PWN38183.1"/>
    <property type="molecule type" value="Genomic_DNA"/>
</dbReference>
<dbReference type="GO" id="GO:0008289">
    <property type="term" value="F:lipid binding"/>
    <property type="evidence" value="ECO:0007669"/>
    <property type="project" value="InterPro"/>
</dbReference>
<proteinExistence type="predicted"/>
<organism evidence="2 3">
    <name type="scientific">Meira miltonrushii</name>
    <dbReference type="NCBI Taxonomy" id="1280837"/>
    <lineage>
        <taxon>Eukaryota</taxon>
        <taxon>Fungi</taxon>
        <taxon>Dikarya</taxon>
        <taxon>Basidiomycota</taxon>
        <taxon>Ustilaginomycotina</taxon>
        <taxon>Exobasidiomycetes</taxon>
        <taxon>Exobasidiales</taxon>
        <taxon>Brachybasidiaceae</taxon>
        <taxon>Meira</taxon>
    </lineage>
</organism>
<evidence type="ECO:0000313" key="2">
    <source>
        <dbReference type="EMBL" id="PWN38183.1"/>
    </source>
</evidence>
<dbReference type="Proteomes" id="UP000245771">
    <property type="component" value="Unassembled WGS sequence"/>
</dbReference>
<dbReference type="PANTHER" id="PTHR19308">
    <property type="entry name" value="PHOSPHATIDYLCHOLINE TRANSFER PROTEIN"/>
    <property type="match status" value="1"/>
</dbReference>
<name>A0A316VP47_9BASI</name>
<gene>
    <name evidence="2" type="ORF">FA14DRAFT_170906</name>
</gene>
<dbReference type="SUPFAM" id="SSF55961">
    <property type="entry name" value="Bet v1-like"/>
    <property type="match status" value="1"/>
</dbReference>
<dbReference type="GO" id="GO:0005737">
    <property type="term" value="C:cytoplasm"/>
    <property type="evidence" value="ECO:0007669"/>
    <property type="project" value="UniProtKB-ARBA"/>
</dbReference>
<dbReference type="CDD" id="cd00177">
    <property type="entry name" value="START"/>
    <property type="match status" value="1"/>
</dbReference>
<dbReference type="RefSeq" id="XP_025358485.1">
    <property type="nucleotide sequence ID" value="XM_025500299.1"/>
</dbReference>
<protein>
    <submittedName>
        <fullName evidence="2">Bet v1-like protein</fullName>
    </submittedName>
</protein>
<dbReference type="InterPro" id="IPR023393">
    <property type="entry name" value="START-like_dom_sf"/>
</dbReference>
<dbReference type="InterPro" id="IPR051213">
    <property type="entry name" value="START_lipid_transfer"/>
</dbReference>
<dbReference type="GeneID" id="37022080"/>
<dbReference type="Gene3D" id="3.30.530.20">
    <property type="match status" value="1"/>
</dbReference>
<evidence type="ECO:0000259" key="1">
    <source>
        <dbReference type="PROSITE" id="PS50848"/>
    </source>
</evidence>
<dbReference type="InParanoid" id="A0A316VP47"/>
<accession>A0A316VP47</accession>
<feature type="domain" description="START" evidence="1">
    <location>
        <begin position="43"/>
        <end position="210"/>
    </location>
</feature>
<dbReference type="PROSITE" id="PS50848">
    <property type="entry name" value="START"/>
    <property type="match status" value="1"/>
</dbReference>
<dbReference type="OrthoDB" id="196858at2759"/>
<reference evidence="2 3" key="1">
    <citation type="journal article" date="2018" name="Mol. Biol. Evol.">
        <title>Broad Genomic Sampling Reveals a Smut Pathogenic Ancestry of the Fungal Clade Ustilaginomycotina.</title>
        <authorList>
            <person name="Kijpornyongpan T."/>
            <person name="Mondo S.J."/>
            <person name="Barry K."/>
            <person name="Sandor L."/>
            <person name="Lee J."/>
            <person name="Lipzen A."/>
            <person name="Pangilinan J."/>
            <person name="LaButti K."/>
            <person name="Hainaut M."/>
            <person name="Henrissat B."/>
            <person name="Grigoriev I.V."/>
            <person name="Spatafora J.W."/>
            <person name="Aime M.C."/>
        </authorList>
    </citation>
    <scope>NUCLEOTIDE SEQUENCE [LARGE SCALE GENOMIC DNA]</scope>
    <source>
        <strain evidence="2 3">MCA 3882</strain>
    </source>
</reference>
<dbReference type="PANTHER" id="PTHR19308:SF14">
    <property type="entry name" value="START DOMAIN-CONTAINING PROTEIN"/>
    <property type="match status" value="1"/>
</dbReference>
<dbReference type="InterPro" id="IPR002913">
    <property type="entry name" value="START_lipid-bd_dom"/>
</dbReference>
<keyword evidence="3" id="KW-1185">Reference proteome</keyword>
<evidence type="ECO:0000313" key="3">
    <source>
        <dbReference type="Proteomes" id="UP000245771"/>
    </source>
</evidence>